<reference evidence="2" key="1">
    <citation type="submission" date="2019-07" db="EMBL/GenBank/DDBJ databases">
        <title>Annotation for the trematode Paragonimus miyazaki's.</title>
        <authorList>
            <person name="Choi Y.-J."/>
        </authorList>
    </citation>
    <scope>NUCLEOTIDE SEQUENCE</scope>
    <source>
        <strain evidence="2">Japan</strain>
    </source>
</reference>
<feature type="region of interest" description="Disordered" evidence="1">
    <location>
        <begin position="1"/>
        <end position="38"/>
    </location>
</feature>
<keyword evidence="3" id="KW-1185">Reference proteome</keyword>
<evidence type="ECO:0000313" key="3">
    <source>
        <dbReference type="Proteomes" id="UP000822476"/>
    </source>
</evidence>
<gene>
    <name evidence="2" type="ORF">EG68_01830</name>
</gene>
<feature type="compositionally biased region" description="Polar residues" evidence="1">
    <location>
        <begin position="587"/>
        <end position="597"/>
    </location>
</feature>
<sequence length="597" mass="66074">MVKRHNHHFSLPHLAQSGRGPEHKSGSIKSSSGRDLSSILPPVNQVAVESALAVSPTPDSSPPTIRSPSCIPNEPTPTCPLISQPSDVERYDRVYRCDSQGTISSTEMPECDGHQPAQLICPIPSKSDCSLNDSVAFSDSELEYHASLSSMHRFQRAATSRPQLRQANTMRRPPTNGPHYNWDSRVPPCRVVIRQPRIDLSQLVLVPFDPDSWTGPVLKHTSALKPAELAMLTMRKTINNQISKGVSSGVSTLSSHITKYGCTNIRDTNLPNNWKVPASYDSDSGTSRKVKSGTQRRPVRADSSTGTQTELVVDQKRFTEYDSVPRSLAPPRQRFPVNTQSHSATQTDDADQQFHVISAVTESGSIISSHWQGCTQNVPVLCRNSTYVPSSSESSATYSTLHCNSNPINYAYSVANTDESPSRTQFSTRLARFSADCPLDANVHRIAPPSRWSASEPHDRQRLYAYADLSFDDFLTEAHAEQVTLPTDPDASVCSEGSLEPNTQMLELRFNQSSINRLFETDASSCSTAYESVVEFMQTIEQELVPKEKSSREVYEDAEALYRYLAEIKERSIQETEDKGTDEESTKISGTSSCEHK</sequence>
<dbReference type="AlphaFoldDB" id="A0A8S9ZB31"/>
<feature type="compositionally biased region" description="Basic and acidic residues" evidence="1">
    <location>
        <begin position="572"/>
        <end position="586"/>
    </location>
</feature>
<feature type="region of interest" description="Disordered" evidence="1">
    <location>
        <begin position="51"/>
        <end position="84"/>
    </location>
</feature>
<evidence type="ECO:0000256" key="1">
    <source>
        <dbReference type="SAM" id="MobiDB-lite"/>
    </source>
</evidence>
<feature type="region of interest" description="Disordered" evidence="1">
    <location>
        <begin position="271"/>
        <end position="349"/>
    </location>
</feature>
<protein>
    <submittedName>
        <fullName evidence="2">Uncharacterized protein</fullName>
    </submittedName>
</protein>
<name>A0A8S9ZB31_9TREM</name>
<dbReference type="OrthoDB" id="6257403at2759"/>
<proteinExistence type="predicted"/>
<evidence type="ECO:0000313" key="2">
    <source>
        <dbReference type="EMBL" id="KAF7260647.1"/>
    </source>
</evidence>
<feature type="compositionally biased region" description="Basic residues" evidence="1">
    <location>
        <begin position="1"/>
        <end position="10"/>
    </location>
</feature>
<comment type="caution">
    <text evidence="2">The sequence shown here is derived from an EMBL/GenBank/DDBJ whole genome shotgun (WGS) entry which is preliminary data.</text>
</comment>
<dbReference type="EMBL" id="JTDE01000661">
    <property type="protein sequence ID" value="KAF7260647.1"/>
    <property type="molecule type" value="Genomic_DNA"/>
</dbReference>
<feature type="region of interest" description="Disordered" evidence="1">
    <location>
        <begin position="572"/>
        <end position="597"/>
    </location>
</feature>
<feature type="compositionally biased region" description="Polar residues" evidence="1">
    <location>
        <begin position="281"/>
        <end position="295"/>
    </location>
</feature>
<feature type="compositionally biased region" description="Polar residues" evidence="1">
    <location>
        <begin position="336"/>
        <end position="347"/>
    </location>
</feature>
<dbReference type="Proteomes" id="UP000822476">
    <property type="component" value="Unassembled WGS sequence"/>
</dbReference>
<accession>A0A8S9ZB31</accession>
<organism evidence="2 3">
    <name type="scientific">Paragonimus skrjabini miyazakii</name>
    <dbReference type="NCBI Taxonomy" id="59628"/>
    <lineage>
        <taxon>Eukaryota</taxon>
        <taxon>Metazoa</taxon>
        <taxon>Spiralia</taxon>
        <taxon>Lophotrochozoa</taxon>
        <taxon>Platyhelminthes</taxon>
        <taxon>Trematoda</taxon>
        <taxon>Digenea</taxon>
        <taxon>Plagiorchiida</taxon>
        <taxon>Troglotremata</taxon>
        <taxon>Troglotrematidae</taxon>
        <taxon>Paragonimus</taxon>
    </lineage>
</organism>